<name>A0A1S8KIN3_ENTFC</name>
<evidence type="ECO:0000313" key="2">
    <source>
        <dbReference type="Proteomes" id="UP000191171"/>
    </source>
</evidence>
<evidence type="ECO:0000313" key="1">
    <source>
        <dbReference type="EMBL" id="OOL79522.1"/>
    </source>
</evidence>
<reference evidence="1 2" key="1">
    <citation type="submission" date="2017-02" db="EMBL/GenBank/DDBJ databases">
        <title>Clonality and virulence of isolates of VRE in Hematopoietic Stem Cell Transplanted (HSCT) patients.</title>
        <authorList>
            <person name="Marchi A.P."/>
            <person name="Martins R.C."/>
            <person name="Marie S.K."/>
            <person name="Levin A.S."/>
            <person name="Costa S.F."/>
        </authorList>
    </citation>
    <scope>NUCLEOTIDE SEQUENCE [LARGE SCALE GENOMIC DNA]</scope>
    <source>
        <strain evidence="1 2">LIM1759</strain>
    </source>
</reference>
<proteinExistence type="predicted"/>
<sequence length="39" mass="4244">TASSVSNAAALLLGGSRNGWDYWKYDNGISINDSLRNKK</sequence>
<protein>
    <recommendedName>
        <fullName evidence="3">DUF4357 domain-containing protein</fullName>
    </recommendedName>
</protein>
<dbReference type="AlphaFoldDB" id="A0A1S8KIN3"/>
<organism evidence="1 2">
    <name type="scientific">Enterococcus faecium</name>
    <name type="common">Streptococcus faecium</name>
    <dbReference type="NCBI Taxonomy" id="1352"/>
    <lineage>
        <taxon>Bacteria</taxon>
        <taxon>Bacillati</taxon>
        <taxon>Bacillota</taxon>
        <taxon>Bacilli</taxon>
        <taxon>Lactobacillales</taxon>
        <taxon>Enterococcaceae</taxon>
        <taxon>Enterococcus</taxon>
    </lineage>
</organism>
<accession>A0A1S8KIN3</accession>
<gene>
    <name evidence="1" type="ORF">B1P95_16160</name>
</gene>
<feature type="non-terminal residue" evidence="1">
    <location>
        <position position="1"/>
    </location>
</feature>
<dbReference type="Proteomes" id="UP000191171">
    <property type="component" value="Unassembled WGS sequence"/>
</dbReference>
<comment type="caution">
    <text evidence="1">The sequence shown here is derived from an EMBL/GenBank/DDBJ whole genome shotgun (WGS) entry which is preliminary data.</text>
</comment>
<dbReference type="EMBL" id="MVGJ01000279">
    <property type="protein sequence ID" value="OOL79522.1"/>
    <property type="molecule type" value="Genomic_DNA"/>
</dbReference>
<evidence type="ECO:0008006" key="3">
    <source>
        <dbReference type="Google" id="ProtNLM"/>
    </source>
</evidence>